<sequence length="78" mass="9222">MVLSSGSKRWRVARRHHFGVVNRRSGTRNRHAVVLYISAPAVAYMPFRCPELFRFFWLRSEAFGPSVMDRDKLCTFWC</sequence>
<proteinExistence type="predicted"/>
<accession>A0A8S9KXH8</accession>
<comment type="caution">
    <text evidence="1">The sequence shown here is derived from an EMBL/GenBank/DDBJ whole genome shotgun (WGS) entry which is preliminary data.</text>
</comment>
<evidence type="ECO:0000313" key="2">
    <source>
        <dbReference type="Proteomes" id="UP000712281"/>
    </source>
</evidence>
<name>A0A8S9KXH8_BRACR</name>
<dbReference type="EMBL" id="QGKW02000717">
    <property type="protein sequence ID" value="KAF2598407.1"/>
    <property type="molecule type" value="Genomic_DNA"/>
</dbReference>
<dbReference type="AlphaFoldDB" id="A0A8S9KXH8"/>
<evidence type="ECO:0000313" key="1">
    <source>
        <dbReference type="EMBL" id="KAF2598407.1"/>
    </source>
</evidence>
<organism evidence="1 2">
    <name type="scientific">Brassica cretica</name>
    <name type="common">Mustard</name>
    <dbReference type="NCBI Taxonomy" id="69181"/>
    <lineage>
        <taxon>Eukaryota</taxon>
        <taxon>Viridiplantae</taxon>
        <taxon>Streptophyta</taxon>
        <taxon>Embryophyta</taxon>
        <taxon>Tracheophyta</taxon>
        <taxon>Spermatophyta</taxon>
        <taxon>Magnoliopsida</taxon>
        <taxon>eudicotyledons</taxon>
        <taxon>Gunneridae</taxon>
        <taxon>Pentapetalae</taxon>
        <taxon>rosids</taxon>
        <taxon>malvids</taxon>
        <taxon>Brassicales</taxon>
        <taxon>Brassicaceae</taxon>
        <taxon>Brassiceae</taxon>
        <taxon>Brassica</taxon>
    </lineage>
</organism>
<protein>
    <submittedName>
        <fullName evidence="1">Uncharacterized protein</fullName>
    </submittedName>
</protein>
<gene>
    <name evidence="1" type="ORF">F2Q68_00011324</name>
</gene>
<dbReference type="Proteomes" id="UP000712281">
    <property type="component" value="Unassembled WGS sequence"/>
</dbReference>
<reference evidence="1" key="1">
    <citation type="submission" date="2019-12" db="EMBL/GenBank/DDBJ databases">
        <title>Genome sequencing and annotation of Brassica cretica.</title>
        <authorList>
            <person name="Studholme D.J."/>
            <person name="Sarris P.F."/>
        </authorList>
    </citation>
    <scope>NUCLEOTIDE SEQUENCE</scope>
    <source>
        <strain evidence="1">PFS-001/15</strain>
        <tissue evidence="1">Leaf</tissue>
    </source>
</reference>